<comment type="caution">
    <text evidence="3">The sequence shown here is derived from an EMBL/GenBank/DDBJ whole genome shotgun (WGS) entry which is preliminary data.</text>
</comment>
<gene>
    <name evidence="3" type="primary">tapA</name>
    <name evidence="3" type="ORF">PJ311_10135</name>
</gene>
<protein>
    <submittedName>
        <fullName evidence="3">Amyloid fiber anchoring/assembly protein TapA</fullName>
    </submittedName>
</protein>
<evidence type="ECO:0000313" key="4">
    <source>
        <dbReference type="Proteomes" id="UP001211894"/>
    </source>
</evidence>
<dbReference type="InterPro" id="IPR023848">
    <property type="entry name" value="TasA"/>
</dbReference>
<reference evidence="3 4" key="1">
    <citation type="submission" date="2023-01" db="EMBL/GenBank/DDBJ databases">
        <title>Bacillus changyiensis sp. nov., isolated from a coastal deposit.</title>
        <authorList>
            <person name="Xiao G."/>
            <person name="Lai Q."/>
            <person name="Hu Z."/>
            <person name="Shao Z."/>
        </authorList>
    </citation>
    <scope>NUCLEOTIDE SEQUENCE [LARGE SCALE GENOMIC DNA]</scope>
    <source>
        <strain evidence="3 4">CLL-7-23</strain>
    </source>
</reference>
<dbReference type="Proteomes" id="UP001211894">
    <property type="component" value="Unassembled WGS sequence"/>
</dbReference>
<keyword evidence="2" id="KW-0472">Membrane</keyword>
<dbReference type="RefSeq" id="WP_271340828.1">
    <property type="nucleotide sequence ID" value="NZ_JAQKAB010000006.1"/>
</dbReference>
<feature type="transmembrane region" description="Helical" evidence="2">
    <location>
        <begin position="20"/>
        <end position="37"/>
    </location>
</feature>
<accession>A0ABT4X487</accession>
<keyword evidence="2" id="KW-0812">Transmembrane</keyword>
<evidence type="ECO:0000256" key="2">
    <source>
        <dbReference type="SAM" id="Phobius"/>
    </source>
</evidence>
<keyword evidence="2" id="KW-1133">Transmembrane helix</keyword>
<keyword evidence="4" id="KW-1185">Reference proteome</keyword>
<evidence type="ECO:0000313" key="3">
    <source>
        <dbReference type="EMBL" id="MDA7026965.1"/>
    </source>
</evidence>
<evidence type="ECO:0000256" key="1">
    <source>
        <dbReference type="SAM" id="MobiDB-lite"/>
    </source>
</evidence>
<proteinExistence type="predicted"/>
<feature type="region of interest" description="Disordered" evidence="1">
    <location>
        <begin position="187"/>
        <end position="213"/>
    </location>
</feature>
<sequence>MIRLSRSRRCRKRNKQTVIGLQIALIIYLLIGLGSQLNQNTNASFHDVERSSFSMKAGTKFKDVKDVNDKQWDGSDLTFKKQTSTKGKIPESLPLFAEVKNHGDKMTTSKWKWELHKVESSSKPLKDGKVVDKGTISKEIHDGVYRIESTRELSEGKYAFKLIKPKGHPDFKGKKSYNWSKVIELKESKEKESSKETKDSKEEKKDTTETNQD</sequence>
<dbReference type="EMBL" id="JAQKAB010000006">
    <property type="protein sequence ID" value="MDA7026965.1"/>
    <property type="molecule type" value="Genomic_DNA"/>
</dbReference>
<name>A0ABT4X487_9BACI</name>
<organism evidence="3 4">
    <name type="scientific">Bacillus changyiensis</name>
    <dbReference type="NCBI Taxonomy" id="3004103"/>
    <lineage>
        <taxon>Bacteria</taxon>
        <taxon>Bacillati</taxon>
        <taxon>Bacillota</taxon>
        <taxon>Bacilli</taxon>
        <taxon>Bacillales</taxon>
        <taxon>Bacillaceae</taxon>
        <taxon>Bacillus</taxon>
    </lineage>
</organism>
<dbReference type="NCBIfam" id="TIGR04087">
    <property type="entry name" value="YqxM_for_SipW"/>
    <property type="match status" value="1"/>
</dbReference>